<dbReference type="SUPFAM" id="SSF51294">
    <property type="entry name" value="Hedgehog/intein (Hint) domain"/>
    <property type="match status" value="1"/>
</dbReference>
<sequence length="261" mass="28599">MILNDGTVAISLPPTFVTAQSLTGSDVLVFNFTAATDINTTSSEIGISVVNLPAAPCFVRGTLIETDRGPVAIEDLRRGDLVETVDDGFQEIRWIGSSRLNEADFALNPKMRPIRIRAGALGRGLPLADVLVSPQHRVVVSSKLARKMFDVDETLVAAKQLLLIPGVDIATDVSEVEYFHFLFDRHQIVYAEGAPMESLYTGPEAIKSVSEAAREEIFKLFPELAMGLPDQLPDPARLIVAGRQARKFVARHVEKHLTLLR</sequence>
<organism evidence="2 3">
    <name type="scientific">Fuscovulum blasticum DSM 2131</name>
    <dbReference type="NCBI Taxonomy" id="1188250"/>
    <lineage>
        <taxon>Bacteria</taxon>
        <taxon>Pseudomonadati</taxon>
        <taxon>Pseudomonadota</taxon>
        <taxon>Alphaproteobacteria</taxon>
        <taxon>Rhodobacterales</taxon>
        <taxon>Paracoccaceae</taxon>
        <taxon>Pseudogemmobacter</taxon>
    </lineage>
</organism>
<evidence type="ECO:0000313" key="3">
    <source>
        <dbReference type="Proteomes" id="UP000241362"/>
    </source>
</evidence>
<feature type="domain" description="Hedgehog/Intein (Hint)" evidence="1">
    <location>
        <begin position="56"/>
        <end position="202"/>
    </location>
</feature>
<dbReference type="InterPro" id="IPR036844">
    <property type="entry name" value="Hint_dom_sf"/>
</dbReference>
<dbReference type="InterPro" id="IPR028992">
    <property type="entry name" value="Hedgehog/Intein_dom"/>
</dbReference>
<dbReference type="Proteomes" id="UP000241362">
    <property type="component" value="Unassembled WGS sequence"/>
</dbReference>
<gene>
    <name evidence="2" type="ORF">C5F44_09850</name>
</gene>
<comment type="caution">
    <text evidence="2">The sequence shown here is derived from an EMBL/GenBank/DDBJ whole genome shotgun (WGS) entry which is preliminary data.</text>
</comment>
<protein>
    <submittedName>
        <fullName evidence="2">Hemolysin</fullName>
    </submittedName>
</protein>
<reference evidence="2 3" key="1">
    <citation type="submission" date="2018-03" db="EMBL/GenBank/DDBJ databases">
        <title>Rhodobacter blasticus.</title>
        <authorList>
            <person name="Meyer T.E."/>
            <person name="Miller S."/>
            <person name="Lodha T."/>
            <person name="Gandham S."/>
            <person name="Chintalapati S."/>
            <person name="Chintalapati V.R."/>
        </authorList>
    </citation>
    <scope>NUCLEOTIDE SEQUENCE [LARGE SCALE GENOMIC DNA]</scope>
    <source>
        <strain evidence="2 3">DSM 2131</strain>
    </source>
</reference>
<evidence type="ECO:0000259" key="1">
    <source>
        <dbReference type="Pfam" id="PF13403"/>
    </source>
</evidence>
<evidence type="ECO:0000313" key="2">
    <source>
        <dbReference type="EMBL" id="PTE14398.1"/>
    </source>
</evidence>
<name>A0A2T4J991_FUSBL</name>
<keyword evidence="3" id="KW-1185">Reference proteome</keyword>
<dbReference type="Gene3D" id="2.170.16.10">
    <property type="entry name" value="Hedgehog/Intein (Hint) domain"/>
    <property type="match status" value="1"/>
</dbReference>
<accession>A0A2T4J991</accession>
<proteinExistence type="predicted"/>
<dbReference type="AlphaFoldDB" id="A0A2T4J991"/>
<dbReference type="EMBL" id="PZKE01000008">
    <property type="protein sequence ID" value="PTE14398.1"/>
    <property type="molecule type" value="Genomic_DNA"/>
</dbReference>
<dbReference type="Pfam" id="PF13403">
    <property type="entry name" value="Hint_2"/>
    <property type="match status" value="1"/>
</dbReference>